<keyword evidence="4" id="KW-1185">Reference proteome</keyword>
<evidence type="ECO:0000256" key="1">
    <source>
        <dbReference type="SAM" id="SignalP"/>
    </source>
</evidence>
<dbReference type="PANTHER" id="PTHR37049:SF4">
    <property type="entry name" value="RHODANESE DOMAIN-CONTAINING PROTEIN"/>
    <property type="match status" value="1"/>
</dbReference>
<dbReference type="PANTHER" id="PTHR37049">
    <property type="entry name" value="PEPTIDASE S41 FAMILY PROTEIN"/>
    <property type="match status" value="1"/>
</dbReference>
<feature type="domain" description="CPAF-like PDZ" evidence="2">
    <location>
        <begin position="183"/>
        <end position="305"/>
    </location>
</feature>
<evidence type="ECO:0000313" key="4">
    <source>
        <dbReference type="Proteomes" id="UP000322873"/>
    </source>
</evidence>
<dbReference type="InterPro" id="IPR052766">
    <property type="entry name" value="S41A_metabolite_peptidase"/>
</dbReference>
<reference evidence="3 4" key="1">
    <citation type="submission" date="2019-06" db="EMBL/GenBank/DDBJ databases">
        <title>Genome Sequence of the Brown Rot Fungal Pathogen Monilinia fructicola.</title>
        <authorList>
            <person name="De Miccolis Angelini R.M."/>
            <person name="Landi L."/>
            <person name="Abate D."/>
            <person name="Pollastro S."/>
            <person name="Romanazzi G."/>
            <person name="Faretra F."/>
        </authorList>
    </citation>
    <scope>NUCLEOTIDE SEQUENCE [LARGE SCALE GENOMIC DNA]</scope>
    <source>
        <strain evidence="3 4">Mfrc123</strain>
    </source>
</reference>
<dbReference type="EMBL" id="VICG01000003">
    <property type="protein sequence ID" value="KAA8574044.1"/>
    <property type="molecule type" value="Genomic_DNA"/>
</dbReference>
<dbReference type="OrthoDB" id="27214at2759"/>
<sequence>MPSSNMALLLAALVTLPYNGMASTTTKYVINNGHNSTAAISTAAPTATASATATRDACGIVSSLSALAVAASPSATPQVDAELAHECLNSVPLNKTAAIQFVAGLEPYIEWQSDLADLKDPPKDYFYPPFDVFAKLASVKSNLENDVYANEYEFQQDLYQVFTPAHDGHFIVYPDLLTAAFEWRRRRSLVSISSDGVEVPKIYLYEDIISAPKEASVVTEINGVDAVKYVEDWVFQASFNQDADAAYNTMFYEKALVASGATPGGYFAAGGRVRYIYPGSNTTFSFENGTTLVTENYANVKGDFTGVTDGKSFYQQFCVPVPFNSTNDTDATPTTQAPTPAIVTATGYPTPVVITNDTIVAGYYLSGPGFEDVAVLSLLAFESDSIPEFQAVSQTFLTGAVRDGKTKLIVDLQGNAGGYILQGYDEFRQLFPHIVQDGNSKMRESDGFSTIAKIFSKDIPADYDPNTASDTLITEYQTWFNYRFDYNLTNQPFLTYEDKFAPHVYKGDNYTNLLRWNLNNPLTTTNSTYGLGIEVSGYGSLSNLTQPFAAENIVMIYDGFCASTCTIFSEFMRLQGGVKSIAFGGRPSSGAIQGIGGIKGAQVTSFADIYTYAQIAVKSPNATPEDLAILNRLTTFPFDRSTAASINLRDAILPDNLNDGLPSQYVVEEADCKLYWTADMIKDVEKVWEAAATAAWGGGACVAGAGLSHAKRDVESKQSKTKERKPVIHRKRESNTLAIEKENVEKDTLWTARHGTKIIL</sequence>
<feature type="signal peptide" evidence="1">
    <location>
        <begin position="1"/>
        <end position="22"/>
    </location>
</feature>
<comment type="caution">
    <text evidence="3">The sequence shown here is derived from an EMBL/GenBank/DDBJ whole genome shotgun (WGS) entry which is preliminary data.</text>
</comment>
<dbReference type="InterPro" id="IPR056186">
    <property type="entry name" value="PDZ_CPAF-rel"/>
</dbReference>
<dbReference type="InterPro" id="IPR029045">
    <property type="entry name" value="ClpP/crotonase-like_dom_sf"/>
</dbReference>
<dbReference type="Pfam" id="PF23658">
    <property type="entry name" value="PDZ_CPAF_rel"/>
    <property type="match status" value="1"/>
</dbReference>
<dbReference type="SUPFAM" id="SSF52096">
    <property type="entry name" value="ClpP/crotonase"/>
    <property type="match status" value="1"/>
</dbReference>
<name>A0A5M9JWX0_MONFR</name>
<evidence type="ECO:0000259" key="2">
    <source>
        <dbReference type="Pfam" id="PF23658"/>
    </source>
</evidence>
<dbReference type="AlphaFoldDB" id="A0A5M9JWX0"/>
<gene>
    <name evidence="3" type="ORF">EYC84_005576</name>
</gene>
<proteinExistence type="predicted"/>
<dbReference type="Gene3D" id="3.90.226.10">
    <property type="entry name" value="2-enoyl-CoA Hydratase, Chain A, domain 1"/>
    <property type="match status" value="1"/>
</dbReference>
<evidence type="ECO:0000313" key="3">
    <source>
        <dbReference type="EMBL" id="KAA8574044.1"/>
    </source>
</evidence>
<dbReference type="Proteomes" id="UP000322873">
    <property type="component" value="Unassembled WGS sequence"/>
</dbReference>
<organism evidence="3 4">
    <name type="scientific">Monilinia fructicola</name>
    <name type="common">Brown rot fungus</name>
    <name type="synonym">Ciboria fructicola</name>
    <dbReference type="NCBI Taxonomy" id="38448"/>
    <lineage>
        <taxon>Eukaryota</taxon>
        <taxon>Fungi</taxon>
        <taxon>Dikarya</taxon>
        <taxon>Ascomycota</taxon>
        <taxon>Pezizomycotina</taxon>
        <taxon>Leotiomycetes</taxon>
        <taxon>Helotiales</taxon>
        <taxon>Sclerotiniaceae</taxon>
        <taxon>Monilinia</taxon>
    </lineage>
</organism>
<accession>A0A5M9JWX0</accession>
<keyword evidence="1" id="KW-0732">Signal</keyword>
<feature type="chain" id="PRO_5024453673" description="CPAF-like PDZ domain-containing protein" evidence="1">
    <location>
        <begin position="23"/>
        <end position="760"/>
    </location>
</feature>
<protein>
    <recommendedName>
        <fullName evidence="2">CPAF-like PDZ domain-containing protein</fullName>
    </recommendedName>
</protein>
<dbReference type="VEuPathDB" id="FungiDB:MFRU_001g01340"/>